<organism evidence="1 2">
    <name type="scientific">Bacteroides pyogenes F0041</name>
    <dbReference type="NCBI Taxonomy" id="1321819"/>
    <lineage>
        <taxon>Bacteria</taxon>
        <taxon>Pseudomonadati</taxon>
        <taxon>Bacteroidota</taxon>
        <taxon>Bacteroidia</taxon>
        <taxon>Bacteroidales</taxon>
        <taxon>Bacteroidaceae</taxon>
        <taxon>Bacteroides</taxon>
    </lineage>
</organism>
<dbReference type="HOGENOM" id="CLU_2912927_0_0_10"/>
<evidence type="ECO:0000313" key="2">
    <source>
        <dbReference type="Proteomes" id="UP000016496"/>
    </source>
</evidence>
<comment type="caution">
    <text evidence="1">The sequence shown here is derived from an EMBL/GenBank/DDBJ whole genome shotgun (WGS) entry which is preliminary data.</text>
</comment>
<dbReference type="EMBL" id="AWSV01000052">
    <property type="protein sequence ID" value="ERI86600.1"/>
    <property type="molecule type" value="Genomic_DNA"/>
</dbReference>
<sequence>MANVDASSVKSKISLAFLREMLFGVFFKLPDGIGAGNYIKKHSRPRRKHYSAIHAQEPETI</sequence>
<protein>
    <submittedName>
        <fullName evidence="1">Uncharacterized protein</fullName>
    </submittedName>
</protein>
<name>U2CPY4_9BACE</name>
<reference evidence="1 2" key="1">
    <citation type="submission" date="2013-08" db="EMBL/GenBank/DDBJ databases">
        <authorList>
            <person name="Weinstock G."/>
            <person name="Sodergren E."/>
            <person name="Wylie T."/>
            <person name="Fulton L."/>
            <person name="Fulton R."/>
            <person name="Fronick C."/>
            <person name="O'Laughlin M."/>
            <person name="Godfrey J."/>
            <person name="Miner T."/>
            <person name="Herter B."/>
            <person name="Appelbaum E."/>
            <person name="Cordes M."/>
            <person name="Lek S."/>
            <person name="Wollam A."/>
            <person name="Pepin K.H."/>
            <person name="Palsikar V.B."/>
            <person name="Mitreva M."/>
            <person name="Wilson R.K."/>
        </authorList>
    </citation>
    <scope>NUCLEOTIDE SEQUENCE [LARGE SCALE GENOMIC DNA]</scope>
    <source>
        <strain evidence="1 2">F0041</strain>
    </source>
</reference>
<gene>
    <name evidence="1" type="ORF">HMPREF1981_00831</name>
</gene>
<accession>U2CPY4</accession>
<evidence type="ECO:0000313" key="1">
    <source>
        <dbReference type="EMBL" id="ERI86600.1"/>
    </source>
</evidence>
<dbReference type="AlphaFoldDB" id="U2CPY4"/>
<dbReference type="Proteomes" id="UP000016496">
    <property type="component" value="Unassembled WGS sequence"/>
</dbReference>
<proteinExistence type="predicted"/>